<keyword evidence="1" id="KW-0812">Transmembrane</keyword>
<dbReference type="RefSeq" id="WP_341266375.1">
    <property type="nucleotide sequence ID" value="NZ_CP146843.1"/>
</dbReference>
<gene>
    <name evidence="2" type="ORF">AshY1_03580</name>
</gene>
<sequence length="246" mass="28549">MINKINLKVFILFFIFILLIFKFFPNNLIAESLSSNILNIETVIPEDKRIINISKVYANDKDKILDEIKKINPLLKDLKREYLNIQNNNTIMLRIPENKNEDLKLSGQVFLNLQINKNIEIIIPEDKRIIDISEVDVNDKDKILEEIKKINPLLKDLTVDELSFSDDNNPKEVSIIISEHKKEKLNLSGVTRLKLNIIPNNSINKTIKPSSNRSNVIFGIFILSIFIICGVIIYFYIKRTKENTLI</sequence>
<protein>
    <submittedName>
        <fullName evidence="2">Uncharacterized protein</fullName>
    </submittedName>
</protein>
<name>A0ABZ2U8P5_ASHYP</name>
<reference evidence="2" key="1">
    <citation type="submission" date="2024-03" db="EMBL/GenBank/DDBJ databases">
        <title>The Complete Genome of 'Candidatus Phytoplasma fraxini' AshY1 from the Ash Yellows Group.</title>
        <authorList>
            <person name="Boehm J.W."/>
            <person name="Huettel B."/>
            <person name="Schneider B."/>
            <person name="Kube M."/>
        </authorList>
    </citation>
    <scope>NUCLEOTIDE SEQUENCE [LARGE SCALE GENOMIC DNA]</scope>
    <source>
        <strain evidence="2">AshY1</strain>
    </source>
</reference>
<accession>A0ABZ2U8P5</accession>
<keyword evidence="3" id="KW-1185">Reference proteome</keyword>
<proteinExistence type="predicted"/>
<evidence type="ECO:0000313" key="2">
    <source>
        <dbReference type="EMBL" id="WYY26471.1"/>
    </source>
</evidence>
<keyword evidence="1" id="KW-0472">Membrane</keyword>
<evidence type="ECO:0000256" key="1">
    <source>
        <dbReference type="SAM" id="Phobius"/>
    </source>
</evidence>
<dbReference type="Proteomes" id="UP001484199">
    <property type="component" value="Chromosome"/>
</dbReference>
<dbReference type="EMBL" id="CP146843">
    <property type="protein sequence ID" value="WYY26471.1"/>
    <property type="molecule type" value="Genomic_DNA"/>
</dbReference>
<organism evidence="2 3">
    <name type="scientific">Ash yellows phytoplasma</name>
    <dbReference type="NCBI Taxonomy" id="35780"/>
    <lineage>
        <taxon>Bacteria</taxon>
        <taxon>Bacillati</taxon>
        <taxon>Mycoplasmatota</taxon>
        <taxon>Mollicutes</taxon>
        <taxon>Acholeplasmatales</taxon>
        <taxon>Acholeplasmataceae</taxon>
        <taxon>Candidatus Phytoplasma</taxon>
        <taxon>16SrVII (Ash yellows group)</taxon>
    </lineage>
</organism>
<keyword evidence="1" id="KW-1133">Transmembrane helix</keyword>
<feature type="transmembrane region" description="Helical" evidence="1">
    <location>
        <begin position="216"/>
        <end position="237"/>
    </location>
</feature>
<evidence type="ECO:0000313" key="3">
    <source>
        <dbReference type="Proteomes" id="UP001484199"/>
    </source>
</evidence>